<evidence type="ECO:0000256" key="1">
    <source>
        <dbReference type="SAM" id="MobiDB-lite"/>
    </source>
</evidence>
<dbReference type="EMBL" id="JACHGO010000011">
    <property type="protein sequence ID" value="MBB5144697.1"/>
    <property type="molecule type" value="Genomic_DNA"/>
</dbReference>
<protein>
    <submittedName>
        <fullName evidence="2">Uncharacterized protein</fullName>
    </submittedName>
</protein>
<keyword evidence="3" id="KW-1185">Reference proteome</keyword>
<dbReference type="Proteomes" id="UP000539075">
    <property type="component" value="Unassembled WGS sequence"/>
</dbReference>
<organism evidence="2 3">
    <name type="scientific">Desulfovibrio intestinalis</name>
    <dbReference type="NCBI Taxonomy" id="58621"/>
    <lineage>
        <taxon>Bacteria</taxon>
        <taxon>Pseudomonadati</taxon>
        <taxon>Thermodesulfobacteriota</taxon>
        <taxon>Desulfovibrionia</taxon>
        <taxon>Desulfovibrionales</taxon>
        <taxon>Desulfovibrionaceae</taxon>
        <taxon>Desulfovibrio</taxon>
    </lineage>
</organism>
<evidence type="ECO:0000313" key="2">
    <source>
        <dbReference type="EMBL" id="MBB5144697.1"/>
    </source>
</evidence>
<dbReference type="AlphaFoldDB" id="A0A7W8C324"/>
<reference evidence="2 3" key="1">
    <citation type="submission" date="2020-08" db="EMBL/GenBank/DDBJ databases">
        <title>Genomic Encyclopedia of Type Strains, Phase IV (KMG-IV): sequencing the most valuable type-strain genomes for metagenomic binning, comparative biology and taxonomic classification.</title>
        <authorList>
            <person name="Goeker M."/>
        </authorList>
    </citation>
    <scope>NUCLEOTIDE SEQUENCE [LARGE SCALE GENOMIC DNA]</scope>
    <source>
        <strain evidence="2 3">DSM 11275</strain>
    </source>
</reference>
<proteinExistence type="predicted"/>
<name>A0A7W8C324_9BACT</name>
<comment type="caution">
    <text evidence="2">The sequence shown here is derived from an EMBL/GenBank/DDBJ whole genome shotgun (WGS) entry which is preliminary data.</text>
</comment>
<accession>A0A7W8C324</accession>
<feature type="region of interest" description="Disordered" evidence="1">
    <location>
        <begin position="1"/>
        <end position="26"/>
    </location>
</feature>
<gene>
    <name evidence="2" type="ORF">HNQ38_002815</name>
</gene>
<evidence type="ECO:0000313" key="3">
    <source>
        <dbReference type="Proteomes" id="UP000539075"/>
    </source>
</evidence>
<sequence>MAAALTRNDLSSKKPGVQGADRGAPLNMQSMGAADIIPIL</sequence>